<reference evidence="1" key="1">
    <citation type="journal article" date="2014" name="Front. Microbiol.">
        <title>High frequency of phylogenetically diverse reductive dehalogenase-homologous genes in deep subseafloor sedimentary metagenomes.</title>
        <authorList>
            <person name="Kawai M."/>
            <person name="Futagami T."/>
            <person name="Toyoda A."/>
            <person name="Takaki Y."/>
            <person name="Nishi S."/>
            <person name="Hori S."/>
            <person name="Arai W."/>
            <person name="Tsubouchi T."/>
            <person name="Morono Y."/>
            <person name="Uchiyama I."/>
            <person name="Ito T."/>
            <person name="Fujiyama A."/>
            <person name="Inagaki F."/>
            <person name="Takami H."/>
        </authorList>
    </citation>
    <scope>NUCLEOTIDE SEQUENCE</scope>
    <source>
        <strain evidence="1">Expedition CK06-06</strain>
    </source>
</reference>
<dbReference type="AlphaFoldDB" id="X0X8U1"/>
<sequence>MPDGTGLHWLFLLTERLAKLSSAGQLKKGKELQNLAKVEGCMLCKTRNDVMKTVSVLIKIEPGIRVHSFSASVFLHERQIYK</sequence>
<organism evidence="1">
    <name type="scientific">marine sediment metagenome</name>
    <dbReference type="NCBI Taxonomy" id="412755"/>
    <lineage>
        <taxon>unclassified sequences</taxon>
        <taxon>metagenomes</taxon>
        <taxon>ecological metagenomes</taxon>
    </lineage>
</organism>
<accession>X0X8U1</accession>
<evidence type="ECO:0000313" key="1">
    <source>
        <dbReference type="EMBL" id="GAG39450.1"/>
    </source>
</evidence>
<feature type="non-terminal residue" evidence="1">
    <location>
        <position position="82"/>
    </location>
</feature>
<dbReference type="EMBL" id="BARS01048719">
    <property type="protein sequence ID" value="GAG39450.1"/>
    <property type="molecule type" value="Genomic_DNA"/>
</dbReference>
<proteinExistence type="predicted"/>
<name>X0X8U1_9ZZZZ</name>
<gene>
    <name evidence="1" type="ORF">S01H1_72963</name>
</gene>
<comment type="caution">
    <text evidence="1">The sequence shown here is derived from an EMBL/GenBank/DDBJ whole genome shotgun (WGS) entry which is preliminary data.</text>
</comment>
<protein>
    <submittedName>
        <fullName evidence="1">Uncharacterized protein</fullName>
    </submittedName>
</protein>